<keyword evidence="5 9" id="KW-0812">Transmembrane</keyword>
<keyword evidence="11" id="KW-1185">Reference proteome</keyword>
<gene>
    <name evidence="10" type="ORF">DFJ65_0887</name>
</gene>
<evidence type="ECO:0000256" key="6">
    <source>
        <dbReference type="ARBA" id="ARBA00022989"/>
    </source>
</evidence>
<keyword evidence="6 9" id="KW-1133">Transmembrane helix</keyword>
<keyword evidence="3" id="KW-0813">Transport</keyword>
<feature type="transmembrane region" description="Helical" evidence="9">
    <location>
        <begin position="64"/>
        <end position="86"/>
    </location>
</feature>
<reference evidence="10 11" key="1">
    <citation type="submission" date="2018-08" db="EMBL/GenBank/DDBJ databases">
        <title>Sequencing the genomes of 1000 actinobacteria strains.</title>
        <authorList>
            <person name="Klenk H.-P."/>
        </authorList>
    </citation>
    <scope>NUCLEOTIDE SEQUENCE [LARGE SCALE GENOMIC DNA]</scope>
    <source>
        <strain evidence="10 11">DSM 22967</strain>
    </source>
</reference>
<dbReference type="InterPro" id="IPR007208">
    <property type="entry name" value="MrpF/PhaF-like"/>
</dbReference>
<feature type="transmembrane region" description="Helical" evidence="9">
    <location>
        <begin position="6"/>
        <end position="27"/>
    </location>
</feature>
<feature type="transmembrane region" description="Helical" evidence="9">
    <location>
        <begin position="39"/>
        <end position="58"/>
    </location>
</feature>
<dbReference type="PANTHER" id="PTHR34702">
    <property type="entry name" value="NA(+)/H(+) ANTIPORTER SUBUNIT F1"/>
    <property type="match status" value="1"/>
</dbReference>
<organism evidence="10 11">
    <name type="scientific">Calidifontibacter indicus</name>
    <dbReference type="NCBI Taxonomy" id="419650"/>
    <lineage>
        <taxon>Bacteria</taxon>
        <taxon>Bacillati</taxon>
        <taxon>Actinomycetota</taxon>
        <taxon>Actinomycetes</taxon>
        <taxon>Micrococcales</taxon>
        <taxon>Dermacoccaceae</taxon>
        <taxon>Calidifontibacter</taxon>
    </lineage>
</organism>
<evidence type="ECO:0000256" key="2">
    <source>
        <dbReference type="ARBA" id="ARBA00009212"/>
    </source>
</evidence>
<dbReference type="AlphaFoldDB" id="A0A3D9UN90"/>
<evidence type="ECO:0000256" key="3">
    <source>
        <dbReference type="ARBA" id="ARBA00022448"/>
    </source>
</evidence>
<sequence>MTTAAHVLMGIAGVLLFVAGLIAVSRIAHGPSQLDRSAAADLAVAVVIAAVGLWTAYSDQSTEINILLLLSMLGFTSAVAVSRMVADRVVSRRNFAQSHRDPESGEAGTGDLS</sequence>
<dbReference type="Pfam" id="PF04066">
    <property type="entry name" value="MrpF_PhaF"/>
    <property type="match status" value="1"/>
</dbReference>
<evidence type="ECO:0000256" key="5">
    <source>
        <dbReference type="ARBA" id="ARBA00022692"/>
    </source>
</evidence>
<evidence type="ECO:0000313" key="11">
    <source>
        <dbReference type="Proteomes" id="UP000256253"/>
    </source>
</evidence>
<comment type="subcellular location">
    <subcellularLocation>
        <location evidence="1">Cell membrane</location>
        <topology evidence="1">Multi-pass membrane protein</topology>
    </subcellularLocation>
</comment>
<dbReference type="Proteomes" id="UP000256253">
    <property type="component" value="Unassembled WGS sequence"/>
</dbReference>
<comment type="similarity">
    <text evidence="2">Belongs to the CPA3 antiporters (TC 2.A.63) subunit F family.</text>
</comment>
<feature type="region of interest" description="Disordered" evidence="8">
    <location>
        <begin position="93"/>
        <end position="113"/>
    </location>
</feature>
<name>A0A3D9UN90_9MICO</name>
<dbReference type="PANTHER" id="PTHR34702:SF1">
    <property type="entry name" value="NA(+)_H(+) ANTIPORTER SUBUNIT F"/>
    <property type="match status" value="1"/>
</dbReference>
<keyword evidence="4" id="KW-1003">Cell membrane</keyword>
<dbReference type="GO" id="GO:0015385">
    <property type="term" value="F:sodium:proton antiporter activity"/>
    <property type="evidence" value="ECO:0007669"/>
    <property type="project" value="TreeGrafter"/>
</dbReference>
<evidence type="ECO:0000256" key="4">
    <source>
        <dbReference type="ARBA" id="ARBA00022475"/>
    </source>
</evidence>
<protein>
    <submittedName>
        <fullName evidence="10">Multisubunit Na+/H+ antiporter MnhF subunit</fullName>
    </submittedName>
</protein>
<dbReference type="RefSeq" id="WP_170143988.1">
    <property type="nucleotide sequence ID" value="NZ_QTUA01000001.1"/>
</dbReference>
<evidence type="ECO:0000256" key="7">
    <source>
        <dbReference type="ARBA" id="ARBA00023136"/>
    </source>
</evidence>
<evidence type="ECO:0000256" key="8">
    <source>
        <dbReference type="SAM" id="MobiDB-lite"/>
    </source>
</evidence>
<comment type="caution">
    <text evidence="10">The sequence shown here is derived from an EMBL/GenBank/DDBJ whole genome shotgun (WGS) entry which is preliminary data.</text>
</comment>
<accession>A0A3D9UN90</accession>
<evidence type="ECO:0000313" key="10">
    <source>
        <dbReference type="EMBL" id="REF29903.1"/>
    </source>
</evidence>
<keyword evidence="7 9" id="KW-0472">Membrane</keyword>
<evidence type="ECO:0000256" key="1">
    <source>
        <dbReference type="ARBA" id="ARBA00004651"/>
    </source>
</evidence>
<dbReference type="EMBL" id="QTUA01000001">
    <property type="protein sequence ID" value="REF29903.1"/>
    <property type="molecule type" value="Genomic_DNA"/>
</dbReference>
<evidence type="ECO:0000256" key="9">
    <source>
        <dbReference type="SAM" id="Phobius"/>
    </source>
</evidence>
<dbReference type="GO" id="GO:0005886">
    <property type="term" value="C:plasma membrane"/>
    <property type="evidence" value="ECO:0007669"/>
    <property type="project" value="UniProtKB-SubCell"/>
</dbReference>
<proteinExistence type="inferred from homology"/>